<dbReference type="InterPro" id="IPR011009">
    <property type="entry name" value="Kinase-like_dom_sf"/>
</dbReference>
<name>X0XRA3_9ZZZZ</name>
<sequence length="242" mass="26318">ANVVTVYDVGQEGDQLYIVTQYMAGGDVETLIAEAPEHRIERKRTLDITIEICDALEHAHARGVIHRDLKPGNVWLTQDGGVCLGDFGLALSVERSRITQEGMMVGTASYMAPEQAVGGSATAKSDLYALGCMLFEMLTGFPPFTGDDTVSVISQHINTRPLAPSWHNPEVDAELEALTLELLEKDPDLRPASAAVVRERLEECAQRSQAIPVQPTQTPRAGSGTRVGPNFVGRKPEVEKLR</sequence>
<dbReference type="PIRSF" id="PIRSF000654">
    <property type="entry name" value="Integrin-linked_kinase"/>
    <property type="match status" value="1"/>
</dbReference>
<evidence type="ECO:0000256" key="6">
    <source>
        <dbReference type="SAM" id="MobiDB-lite"/>
    </source>
</evidence>
<feature type="domain" description="Protein kinase" evidence="7">
    <location>
        <begin position="1"/>
        <end position="202"/>
    </location>
</feature>
<dbReference type="PROSITE" id="PS50011">
    <property type="entry name" value="PROTEIN_KINASE_DOM"/>
    <property type="match status" value="1"/>
</dbReference>
<evidence type="ECO:0000256" key="2">
    <source>
        <dbReference type="ARBA" id="ARBA00022679"/>
    </source>
</evidence>
<feature type="compositionally biased region" description="Polar residues" evidence="6">
    <location>
        <begin position="206"/>
        <end position="220"/>
    </location>
</feature>
<keyword evidence="3" id="KW-0547">Nucleotide-binding</keyword>
<evidence type="ECO:0000313" key="8">
    <source>
        <dbReference type="EMBL" id="GAG37862.1"/>
    </source>
</evidence>
<dbReference type="SMART" id="SM00220">
    <property type="entry name" value="S_TKc"/>
    <property type="match status" value="1"/>
</dbReference>
<reference evidence="8" key="1">
    <citation type="journal article" date="2014" name="Front. Microbiol.">
        <title>High frequency of phylogenetically diverse reductive dehalogenase-homologous genes in deep subseafloor sedimentary metagenomes.</title>
        <authorList>
            <person name="Kawai M."/>
            <person name="Futagami T."/>
            <person name="Toyoda A."/>
            <person name="Takaki Y."/>
            <person name="Nishi S."/>
            <person name="Hori S."/>
            <person name="Arai W."/>
            <person name="Tsubouchi T."/>
            <person name="Morono Y."/>
            <person name="Uchiyama I."/>
            <person name="Ito T."/>
            <person name="Fujiyama A."/>
            <person name="Inagaki F."/>
            <person name="Takami H."/>
        </authorList>
    </citation>
    <scope>NUCLEOTIDE SEQUENCE</scope>
    <source>
        <strain evidence="8">Expedition CK06-06</strain>
    </source>
</reference>
<dbReference type="AlphaFoldDB" id="X0XRA3"/>
<organism evidence="8">
    <name type="scientific">marine sediment metagenome</name>
    <dbReference type="NCBI Taxonomy" id="412755"/>
    <lineage>
        <taxon>unclassified sequences</taxon>
        <taxon>metagenomes</taxon>
        <taxon>ecological metagenomes</taxon>
    </lineage>
</organism>
<feature type="non-terminal residue" evidence="8">
    <location>
        <position position="1"/>
    </location>
</feature>
<keyword evidence="5" id="KW-0067">ATP-binding</keyword>
<dbReference type="FunFam" id="1.10.510.10:FF:000021">
    <property type="entry name" value="Serine/threonine protein kinase"/>
    <property type="match status" value="1"/>
</dbReference>
<accession>X0XRA3</accession>
<gene>
    <name evidence="8" type="ORF">S01H1_72765</name>
</gene>
<dbReference type="CDD" id="cd14014">
    <property type="entry name" value="STKc_PknB_like"/>
    <property type="match status" value="1"/>
</dbReference>
<comment type="caution">
    <text evidence="8">The sequence shown here is derived from an EMBL/GenBank/DDBJ whole genome shotgun (WGS) entry which is preliminary data.</text>
</comment>
<dbReference type="SUPFAM" id="SSF56112">
    <property type="entry name" value="Protein kinase-like (PK-like)"/>
    <property type="match status" value="1"/>
</dbReference>
<protein>
    <recommendedName>
        <fullName evidence="7">Protein kinase domain-containing protein</fullName>
    </recommendedName>
</protein>
<feature type="region of interest" description="Disordered" evidence="6">
    <location>
        <begin position="205"/>
        <end position="242"/>
    </location>
</feature>
<proteinExistence type="predicted"/>
<keyword evidence="2" id="KW-0808">Transferase</keyword>
<dbReference type="Pfam" id="PF00069">
    <property type="entry name" value="Pkinase"/>
    <property type="match status" value="1"/>
</dbReference>
<dbReference type="EMBL" id="BARS01048565">
    <property type="protein sequence ID" value="GAG37862.1"/>
    <property type="molecule type" value="Genomic_DNA"/>
</dbReference>
<dbReference type="PANTHER" id="PTHR43289">
    <property type="entry name" value="MITOGEN-ACTIVATED PROTEIN KINASE KINASE KINASE 20-RELATED"/>
    <property type="match status" value="1"/>
</dbReference>
<dbReference type="PANTHER" id="PTHR43289:SF6">
    <property type="entry name" value="SERINE_THREONINE-PROTEIN KINASE NEKL-3"/>
    <property type="match status" value="1"/>
</dbReference>
<dbReference type="InterPro" id="IPR000719">
    <property type="entry name" value="Prot_kinase_dom"/>
</dbReference>
<keyword evidence="4" id="KW-0418">Kinase</keyword>
<evidence type="ECO:0000259" key="7">
    <source>
        <dbReference type="PROSITE" id="PS50011"/>
    </source>
</evidence>
<feature type="non-terminal residue" evidence="8">
    <location>
        <position position="242"/>
    </location>
</feature>
<evidence type="ECO:0000256" key="5">
    <source>
        <dbReference type="ARBA" id="ARBA00022840"/>
    </source>
</evidence>
<evidence type="ECO:0000256" key="4">
    <source>
        <dbReference type="ARBA" id="ARBA00022777"/>
    </source>
</evidence>
<keyword evidence="1" id="KW-0723">Serine/threonine-protein kinase</keyword>
<dbReference type="GO" id="GO:0005524">
    <property type="term" value="F:ATP binding"/>
    <property type="evidence" value="ECO:0007669"/>
    <property type="project" value="UniProtKB-KW"/>
</dbReference>
<dbReference type="Gene3D" id="1.10.510.10">
    <property type="entry name" value="Transferase(Phosphotransferase) domain 1"/>
    <property type="match status" value="1"/>
</dbReference>
<evidence type="ECO:0000256" key="3">
    <source>
        <dbReference type="ARBA" id="ARBA00022741"/>
    </source>
</evidence>
<evidence type="ECO:0000256" key="1">
    <source>
        <dbReference type="ARBA" id="ARBA00022527"/>
    </source>
</evidence>
<dbReference type="GO" id="GO:0004674">
    <property type="term" value="F:protein serine/threonine kinase activity"/>
    <property type="evidence" value="ECO:0007669"/>
    <property type="project" value="UniProtKB-KW"/>
</dbReference>